<dbReference type="PANTHER" id="PTHR34794">
    <property type="entry name" value="EXPRESSED PROTEIN"/>
    <property type="match status" value="1"/>
</dbReference>
<dbReference type="AlphaFoldDB" id="A0AAD2DIT5"/>
<dbReference type="Pfam" id="PF05678">
    <property type="entry name" value="VQ"/>
    <property type="match status" value="1"/>
</dbReference>
<dbReference type="PANTHER" id="PTHR34794:SF1">
    <property type="entry name" value="OS10G0101800 PROTEIN"/>
    <property type="match status" value="1"/>
</dbReference>
<keyword evidence="4" id="KW-1185">Reference proteome</keyword>
<evidence type="ECO:0000313" key="4">
    <source>
        <dbReference type="Proteomes" id="UP000834106"/>
    </source>
</evidence>
<feature type="region of interest" description="Disordered" evidence="1">
    <location>
        <begin position="1"/>
        <end position="23"/>
    </location>
</feature>
<evidence type="ECO:0000256" key="1">
    <source>
        <dbReference type="SAM" id="MobiDB-lite"/>
    </source>
</evidence>
<name>A0AAD2DIT5_9LAMI</name>
<dbReference type="EMBL" id="OU503036">
    <property type="protein sequence ID" value="CAI9752921.1"/>
    <property type="molecule type" value="Genomic_DNA"/>
</dbReference>
<organism evidence="3 4">
    <name type="scientific">Fraxinus pennsylvanica</name>
    <dbReference type="NCBI Taxonomy" id="56036"/>
    <lineage>
        <taxon>Eukaryota</taxon>
        <taxon>Viridiplantae</taxon>
        <taxon>Streptophyta</taxon>
        <taxon>Embryophyta</taxon>
        <taxon>Tracheophyta</taxon>
        <taxon>Spermatophyta</taxon>
        <taxon>Magnoliopsida</taxon>
        <taxon>eudicotyledons</taxon>
        <taxon>Gunneridae</taxon>
        <taxon>Pentapetalae</taxon>
        <taxon>asterids</taxon>
        <taxon>lamiids</taxon>
        <taxon>Lamiales</taxon>
        <taxon>Oleaceae</taxon>
        <taxon>Oleeae</taxon>
        <taxon>Fraxinus</taxon>
    </lineage>
</organism>
<evidence type="ECO:0000313" key="3">
    <source>
        <dbReference type="EMBL" id="CAI9752921.1"/>
    </source>
</evidence>
<reference evidence="3" key="1">
    <citation type="submission" date="2023-05" db="EMBL/GenBank/DDBJ databases">
        <authorList>
            <person name="Huff M."/>
        </authorList>
    </citation>
    <scope>NUCLEOTIDE SEQUENCE</scope>
</reference>
<feature type="compositionally biased region" description="Low complexity" evidence="1">
    <location>
        <begin position="9"/>
        <end position="20"/>
    </location>
</feature>
<evidence type="ECO:0000259" key="2">
    <source>
        <dbReference type="Pfam" id="PF05678"/>
    </source>
</evidence>
<dbReference type="InterPro" id="IPR039610">
    <property type="entry name" value="VQ29"/>
</dbReference>
<dbReference type="InterPro" id="IPR008889">
    <property type="entry name" value="VQ"/>
</dbReference>
<gene>
    <name evidence="3" type="ORF">FPE_LOCUS352</name>
</gene>
<protein>
    <recommendedName>
        <fullName evidence="2">VQ domain-containing protein</fullName>
    </recommendedName>
</protein>
<sequence>MDSYRDDISLSSSTQFSSYQQREKKSEQFSSFHSALHSVRKPMQKPKIYIVDPVNFKELVQMLTAGSCESQPKRLQEVAPPPLNLSLPRKQPLVNPSAVPRKSSDNPGAVSPLGFSLSPATLAFCSSFLSSPSAVL</sequence>
<accession>A0AAD2DIT5</accession>
<dbReference type="Proteomes" id="UP000834106">
    <property type="component" value="Chromosome 1"/>
</dbReference>
<proteinExistence type="predicted"/>
<feature type="region of interest" description="Disordered" evidence="1">
    <location>
        <begin position="70"/>
        <end position="110"/>
    </location>
</feature>
<feature type="domain" description="VQ" evidence="2">
    <location>
        <begin position="46"/>
        <end position="64"/>
    </location>
</feature>